<evidence type="ECO:0000256" key="2">
    <source>
        <dbReference type="ARBA" id="ARBA00022801"/>
    </source>
</evidence>
<proteinExistence type="predicted"/>
<dbReference type="InterPro" id="IPR036397">
    <property type="entry name" value="RNaseH_sf"/>
</dbReference>
<dbReference type="InterPro" id="IPR057670">
    <property type="entry name" value="SH3_retrovirus"/>
</dbReference>
<sequence length="527" mass="61262">MNERVKGMQVLNLIREFEMQKMKESETIKEYSDRLLGIVNKVIRSDNGTEYTSEKFNKFCEDAGIEHQMIAPYTPQQNGVVKRKNRTIMEMARLPIKALQKWVFCGKKRKGVWKASPLCLFWTVWKTRNKIAFEEEELSIQRLKASFVYFLWSETKRSIKDGPSTLVDFVGWVASLKRDKLDKKKAEFGIFVGYSSISKAYMIYLPQSNEVIVSKDVQFLKLDNWSWENDKKLEVQEENDDMGDEPVRGTKSLSDIYQRCNVVVMEPTGYEETATDQKCMAAMEELKMIEKNQTWELVDRPKHKKAIGVKWVYKTKINLNGSVNKYKARLVIKGYAQMFGVDFSETFAPVARLDTIRMLLVLAAQKDWVIHQMDVKSIFLNGYLEEEIFVEQNEIFQEQKEKVYQLEKVLYGLRTGTKKADDEILVVSLYVDDLLITGRSKELIGKFKKEMKYVFQMTDLGRMTFFLGMQKQEVIARSTVEAEYVATAAAAAVNQALWIMKTHDRFAYGTTRRHTKIRGLPTCNFNC</sequence>
<dbReference type="PROSITE" id="PS50994">
    <property type="entry name" value="INTEGRASE"/>
    <property type="match status" value="1"/>
</dbReference>
<evidence type="ECO:0000259" key="3">
    <source>
        <dbReference type="PROSITE" id="PS50994"/>
    </source>
</evidence>
<keyword evidence="2" id="KW-0378">Hydrolase</keyword>
<evidence type="ECO:0000313" key="5">
    <source>
        <dbReference type="Proteomes" id="UP000288805"/>
    </source>
</evidence>
<name>A0A438JJF9_VITVI</name>
<gene>
    <name evidence="4" type="primary">POLX_2274</name>
    <name evidence="4" type="ORF">CK203_013741</name>
</gene>
<dbReference type="EMBL" id="QGNW01000039">
    <property type="protein sequence ID" value="RVX09077.1"/>
    <property type="molecule type" value="Genomic_DNA"/>
</dbReference>
<feature type="domain" description="Integrase catalytic" evidence="3">
    <location>
        <begin position="1"/>
        <end position="93"/>
    </location>
</feature>
<dbReference type="GO" id="GO:0016787">
    <property type="term" value="F:hydrolase activity"/>
    <property type="evidence" value="ECO:0007669"/>
    <property type="project" value="UniProtKB-KW"/>
</dbReference>
<dbReference type="AlphaFoldDB" id="A0A438JJF9"/>
<dbReference type="GO" id="GO:0003676">
    <property type="term" value="F:nucleic acid binding"/>
    <property type="evidence" value="ECO:0007669"/>
    <property type="project" value="InterPro"/>
</dbReference>
<dbReference type="PANTHER" id="PTHR42648">
    <property type="entry name" value="TRANSPOSASE, PUTATIVE-RELATED"/>
    <property type="match status" value="1"/>
</dbReference>
<dbReference type="GO" id="GO:0046872">
    <property type="term" value="F:metal ion binding"/>
    <property type="evidence" value="ECO:0007669"/>
    <property type="project" value="UniProtKB-KW"/>
</dbReference>
<dbReference type="Pfam" id="PF00665">
    <property type="entry name" value="rve"/>
    <property type="match status" value="1"/>
</dbReference>
<dbReference type="GO" id="GO:0015074">
    <property type="term" value="P:DNA integration"/>
    <property type="evidence" value="ECO:0007669"/>
    <property type="project" value="InterPro"/>
</dbReference>
<dbReference type="Gene3D" id="3.30.420.10">
    <property type="entry name" value="Ribonuclease H-like superfamily/Ribonuclease H"/>
    <property type="match status" value="1"/>
</dbReference>
<accession>A0A438JJF9</accession>
<dbReference type="SUPFAM" id="SSF56672">
    <property type="entry name" value="DNA/RNA polymerases"/>
    <property type="match status" value="1"/>
</dbReference>
<dbReference type="InterPro" id="IPR001584">
    <property type="entry name" value="Integrase_cat-core"/>
</dbReference>
<dbReference type="InterPro" id="IPR013103">
    <property type="entry name" value="RVT_2"/>
</dbReference>
<dbReference type="SUPFAM" id="SSF53098">
    <property type="entry name" value="Ribonuclease H-like"/>
    <property type="match status" value="1"/>
</dbReference>
<organism evidence="4 5">
    <name type="scientific">Vitis vinifera</name>
    <name type="common">Grape</name>
    <dbReference type="NCBI Taxonomy" id="29760"/>
    <lineage>
        <taxon>Eukaryota</taxon>
        <taxon>Viridiplantae</taxon>
        <taxon>Streptophyta</taxon>
        <taxon>Embryophyta</taxon>
        <taxon>Tracheophyta</taxon>
        <taxon>Spermatophyta</taxon>
        <taxon>Magnoliopsida</taxon>
        <taxon>eudicotyledons</taxon>
        <taxon>Gunneridae</taxon>
        <taxon>Pentapetalae</taxon>
        <taxon>rosids</taxon>
        <taxon>Vitales</taxon>
        <taxon>Vitaceae</taxon>
        <taxon>Viteae</taxon>
        <taxon>Vitis</taxon>
    </lineage>
</organism>
<evidence type="ECO:0000313" key="4">
    <source>
        <dbReference type="EMBL" id="RVX09077.1"/>
    </source>
</evidence>
<reference evidence="4 5" key="1">
    <citation type="journal article" date="2018" name="PLoS Genet.">
        <title>Population sequencing reveals clonal diversity and ancestral inbreeding in the grapevine cultivar Chardonnay.</title>
        <authorList>
            <person name="Roach M.J."/>
            <person name="Johnson D.L."/>
            <person name="Bohlmann J."/>
            <person name="van Vuuren H.J."/>
            <person name="Jones S.J."/>
            <person name="Pretorius I.S."/>
            <person name="Schmidt S.A."/>
            <person name="Borneman A.R."/>
        </authorList>
    </citation>
    <scope>NUCLEOTIDE SEQUENCE [LARGE SCALE GENOMIC DNA]</scope>
    <source>
        <strain evidence="5">cv. Chardonnay</strain>
        <tissue evidence="4">Leaf</tissue>
    </source>
</reference>
<dbReference type="PANTHER" id="PTHR42648:SF18">
    <property type="entry name" value="RETROTRANSPOSON, UNCLASSIFIED-LIKE PROTEIN"/>
    <property type="match status" value="1"/>
</dbReference>
<dbReference type="Pfam" id="PF07727">
    <property type="entry name" value="RVT_2"/>
    <property type="match status" value="2"/>
</dbReference>
<dbReference type="Pfam" id="PF25597">
    <property type="entry name" value="SH3_retrovirus"/>
    <property type="match status" value="1"/>
</dbReference>
<dbReference type="InterPro" id="IPR012337">
    <property type="entry name" value="RNaseH-like_sf"/>
</dbReference>
<keyword evidence="1" id="KW-0479">Metal-binding</keyword>
<dbReference type="Proteomes" id="UP000288805">
    <property type="component" value="Unassembled WGS sequence"/>
</dbReference>
<dbReference type="InterPro" id="IPR039537">
    <property type="entry name" value="Retrotran_Ty1/copia-like"/>
</dbReference>
<protein>
    <submittedName>
        <fullName evidence="4">Retrovirus-related Pol polyprotein from transposon TNT 1-94</fullName>
    </submittedName>
</protein>
<evidence type="ECO:0000256" key="1">
    <source>
        <dbReference type="ARBA" id="ARBA00022723"/>
    </source>
</evidence>
<comment type="caution">
    <text evidence="4">The sequence shown here is derived from an EMBL/GenBank/DDBJ whole genome shotgun (WGS) entry which is preliminary data.</text>
</comment>
<dbReference type="InterPro" id="IPR043502">
    <property type="entry name" value="DNA/RNA_pol_sf"/>
</dbReference>